<dbReference type="Proteomes" id="UP000037397">
    <property type="component" value="Unassembled WGS sequence"/>
</dbReference>
<gene>
    <name evidence="2" type="ORF">VV01_19795</name>
</gene>
<reference evidence="3" key="1">
    <citation type="submission" date="2015-03" db="EMBL/GenBank/DDBJ databases">
        <title>Luteipulveratus halotolerans sp. nov., a novel actinobacterium (Dermacoccaceae) from Sarawak, Malaysia.</title>
        <authorList>
            <person name="Juboi H."/>
            <person name="Basik A."/>
            <person name="Shamsul S.S."/>
            <person name="Arnold P."/>
            <person name="Schmitt E.K."/>
            <person name="Sanglier J.-J."/>
            <person name="Yeo T."/>
        </authorList>
    </citation>
    <scope>NUCLEOTIDE SEQUENCE [LARGE SCALE GENOMIC DNA]</scope>
    <source>
        <strain evidence="3">C296001</strain>
    </source>
</reference>
<evidence type="ECO:0000259" key="1">
    <source>
        <dbReference type="Pfam" id="PF02954"/>
    </source>
</evidence>
<dbReference type="AlphaFoldDB" id="A0A0L6CMB2"/>
<accession>A0A0L6CMB2</accession>
<evidence type="ECO:0000313" key="2">
    <source>
        <dbReference type="EMBL" id="KNX38869.1"/>
    </source>
</evidence>
<dbReference type="STRING" id="1631356.VV01_19795"/>
<dbReference type="Gene3D" id="1.10.10.60">
    <property type="entry name" value="Homeodomain-like"/>
    <property type="match status" value="1"/>
</dbReference>
<dbReference type="Pfam" id="PF02954">
    <property type="entry name" value="HTH_8"/>
    <property type="match status" value="1"/>
</dbReference>
<dbReference type="GO" id="GO:0043565">
    <property type="term" value="F:sequence-specific DNA binding"/>
    <property type="evidence" value="ECO:0007669"/>
    <property type="project" value="InterPro"/>
</dbReference>
<protein>
    <recommendedName>
        <fullName evidence="1">DNA binding HTH domain-containing protein</fullName>
    </recommendedName>
</protein>
<sequence>MRHSVRRHRDGLIDIADLPADCLSNPARPLTLLEGLERDAIVRALREQEGDVDAAADSLGMGGDDVRRKVRALGIVTAAFVR</sequence>
<dbReference type="InterPro" id="IPR009057">
    <property type="entry name" value="Homeodomain-like_sf"/>
</dbReference>
<keyword evidence="3" id="KW-1185">Reference proteome</keyword>
<dbReference type="EMBL" id="LAIR01000002">
    <property type="protein sequence ID" value="KNX38869.1"/>
    <property type="molecule type" value="Genomic_DNA"/>
</dbReference>
<comment type="caution">
    <text evidence="2">The sequence shown here is derived from an EMBL/GenBank/DDBJ whole genome shotgun (WGS) entry which is preliminary data.</text>
</comment>
<dbReference type="InterPro" id="IPR002197">
    <property type="entry name" value="HTH_Fis"/>
</dbReference>
<dbReference type="RefSeq" id="WP_050671395.1">
    <property type="nucleotide sequence ID" value="NZ_LAIR01000002.1"/>
</dbReference>
<feature type="domain" description="DNA binding HTH" evidence="1">
    <location>
        <begin position="33"/>
        <end position="71"/>
    </location>
</feature>
<dbReference type="SUPFAM" id="SSF46689">
    <property type="entry name" value="Homeodomain-like"/>
    <property type="match status" value="1"/>
</dbReference>
<proteinExistence type="predicted"/>
<name>A0A0L6CMB2_9MICO</name>
<evidence type="ECO:0000313" key="3">
    <source>
        <dbReference type="Proteomes" id="UP000037397"/>
    </source>
</evidence>
<organism evidence="2 3">
    <name type="scientific">Luteipulveratus halotolerans</name>
    <dbReference type="NCBI Taxonomy" id="1631356"/>
    <lineage>
        <taxon>Bacteria</taxon>
        <taxon>Bacillati</taxon>
        <taxon>Actinomycetota</taxon>
        <taxon>Actinomycetes</taxon>
        <taxon>Micrococcales</taxon>
        <taxon>Dermacoccaceae</taxon>
        <taxon>Luteipulveratus</taxon>
    </lineage>
</organism>